<name>A0ABD3M6W4_9STRA</name>
<evidence type="ECO:0000313" key="6">
    <source>
        <dbReference type="Proteomes" id="UP001530293"/>
    </source>
</evidence>
<evidence type="ECO:0000256" key="1">
    <source>
        <dbReference type="ARBA" id="ARBA00005525"/>
    </source>
</evidence>
<evidence type="ECO:0000256" key="3">
    <source>
        <dbReference type="SAM" id="Phobius"/>
    </source>
</evidence>
<dbReference type="PANTHER" id="PTHR11645">
    <property type="entry name" value="PYRROLINE-5-CARBOXYLATE REDUCTASE"/>
    <property type="match status" value="1"/>
</dbReference>
<dbReference type="Gene3D" id="3.40.50.720">
    <property type="entry name" value="NAD(P)-binding Rossmann-like Domain"/>
    <property type="match status" value="1"/>
</dbReference>
<dbReference type="SUPFAM" id="SSF51735">
    <property type="entry name" value="NAD(P)-binding Rossmann-fold domains"/>
    <property type="match status" value="1"/>
</dbReference>
<dbReference type="Proteomes" id="UP001530293">
    <property type="component" value="Unassembled WGS sequence"/>
</dbReference>
<keyword evidence="3" id="KW-1133">Transmembrane helix</keyword>
<protein>
    <recommendedName>
        <fullName evidence="4">Pyrroline-5-carboxylate reductase catalytic N-terminal domain-containing protein</fullName>
    </recommendedName>
</protein>
<keyword evidence="3" id="KW-0812">Transmembrane</keyword>
<organism evidence="5 6">
    <name type="scientific">Discostella pseudostelligera</name>
    <dbReference type="NCBI Taxonomy" id="259834"/>
    <lineage>
        <taxon>Eukaryota</taxon>
        <taxon>Sar</taxon>
        <taxon>Stramenopiles</taxon>
        <taxon>Ochrophyta</taxon>
        <taxon>Bacillariophyta</taxon>
        <taxon>Coscinodiscophyceae</taxon>
        <taxon>Thalassiosirophycidae</taxon>
        <taxon>Stephanodiscales</taxon>
        <taxon>Stephanodiscaceae</taxon>
        <taxon>Discostella</taxon>
    </lineage>
</organism>
<feature type="region of interest" description="Disordered" evidence="2">
    <location>
        <begin position="262"/>
        <end position="303"/>
    </location>
</feature>
<reference evidence="5 6" key="1">
    <citation type="submission" date="2024-10" db="EMBL/GenBank/DDBJ databases">
        <title>Updated reference genomes for cyclostephanoid diatoms.</title>
        <authorList>
            <person name="Roberts W.R."/>
            <person name="Alverson A.J."/>
        </authorList>
    </citation>
    <scope>NUCLEOTIDE SEQUENCE [LARGE SCALE GENOMIC DNA]</scope>
    <source>
        <strain evidence="5 6">AJA232-27</strain>
    </source>
</reference>
<feature type="compositionally biased region" description="Polar residues" evidence="2">
    <location>
        <begin position="267"/>
        <end position="282"/>
    </location>
</feature>
<sequence length="440" mass="48843">MHPSSLDQHTTRIDRRRPIIIITCFFILFIFIIGTAIPAVDAFCDSWRPKHINLHLQQPRTFGAKSSNPKLFIASHYQSLTKKMTLTSTEMKMSDIDNTNCIDSSTLTQIKAGFIGCGTIASSIATALATPPHSTHLAQHAGLSLHSISVTKRSESKSSKLKQSFPDIVTIYDSASDVVHNSNVVFLCVLPQQVEKVLDELKKANVWRKEEHTLVSLVATSNVEELILQSNLPRSRVYKMICLPSIAKREGCALLQRAPSSAPIALPSQSPTDDSRNNNSANDKNEQHTFIDNTDANNSLNEGNDNNNNIDIKAMLMALGGCVECRNDTIMNTMMITSCMMGPLYGVMRANRDWLVKNGVTPEDASYFVGRSYLSMVQDAERNCQDPKRFDDLIEEQTPGGLNEQSLRNLEKQKVFESYDRTMDAILSRLQGTSDGSLPS</sequence>
<proteinExistence type="inferred from homology"/>
<comment type="caution">
    <text evidence="5">The sequence shown here is derived from an EMBL/GenBank/DDBJ whole genome shotgun (WGS) entry which is preliminary data.</text>
</comment>
<feature type="domain" description="Pyrroline-5-carboxylate reductase catalytic N-terminal" evidence="4">
    <location>
        <begin position="112"/>
        <end position="218"/>
    </location>
</feature>
<keyword evidence="3" id="KW-0472">Membrane</keyword>
<accession>A0ABD3M6W4</accession>
<dbReference type="InterPro" id="IPR036291">
    <property type="entry name" value="NAD(P)-bd_dom_sf"/>
</dbReference>
<evidence type="ECO:0000313" key="5">
    <source>
        <dbReference type="EMBL" id="KAL3759774.1"/>
    </source>
</evidence>
<evidence type="ECO:0000259" key="4">
    <source>
        <dbReference type="Pfam" id="PF03807"/>
    </source>
</evidence>
<keyword evidence="6" id="KW-1185">Reference proteome</keyword>
<comment type="similarity">
    <text evidence="1">Belongs to the pyrroline-5-carboxylate reductase family.</text>
</comment>
<gene>
    <name evidence="5" type="ORF">ACHAWU_007518</name>
</gene>
<dbReference type="AlphaFoldDB" id="A0ABD3M6W4"/>
<dbReference type="Pfam" id="PF03807">
    <property type="entry name" value="F420_oxidored"/>
    <property type="match status" value="1"/>
</dbReference>
<feature type="transmembrane region" description="Helical" evidence="3">
    <location>
        <begin position="20"/>
        <end position="40"/>
    </location>
</feature>
<dbReference type="PANTHER" id="PTHR11645:SF13">
    <property type="entry name" value="PYRROLINE-5-CARBOXYLATE REDUCTASE CATALYTIC N-TERMINAL DOMAIN-CONTAINING PROTEIN"/>
    <property type="match status" value="1"/>
</dbReference>
<dbReference type="InterPro" id="IPR028939">
    <property type="entry name" value="P5C_Rdtase_cat_N"/>
</dbReference>
<dbReference type="EMBL" id="JALLBG020000196">
    <property type="protein sequence ID" value="KAL3759774.1"/>
    <property type="molecule type" value="Genomic_DNA"/>
</dbReference>
<evidence type="ECO:0000256" key="2">
    <source>
        <dbReference type="SAM" id="MobiDB-lite"/>
    </source>
</evidence>